<evidence type="ECO:0000256" key="1">
    <source>
        <dbReference type="SAM" id="MobiDB-lite"/>
    </source>
</evidence>
<sequence length="124" mass="14424">MRNIPELNEPLRMPNGDDNMAEVLRNEEKVKHRRRKKKETGEMRQQTLEETGGVAVNVDMDEEDLLKGVAPTNTLYDEYMALLNEVKQGTKGGRYSYSLEQERERRGAHYVSWQRHSSRTSGTR</sequence>
<dbReference type="VEuPathDB" id="TrichDB:TVAGG3_0095350"/>
<dbReference type="Proteomes" id="UP000001542">
    <property type="component" value="Unassembled WGS sequence"/>
</dbReference>
<evidence type="ECO:0000313" key="3">
    <source>
        <dbReference type="Proteomes" id="UP000001542"/>
    </source>
</evidence>
<accession>A2GN18</accession>
<dbReference type="InParanoid" id="A2GN18"/>
<reference evidence="2" key="2">
    <citation type="journal article" date="2007" name="Science">
        <title>Draft genome sequence of the sexually transmitted pathogen Trichomonas vaginalis.</title>
        <authorList>
            <person name="Carlton J.M."/>
            <person name="Hirt R.P."/>
            <person name="Silva J.C."/>
            <person name="Delcher A.L."/>
            <person name="Schatz M."/>
            <person name="Zhao Q."/>
            <person name="Wortman J.R."/>
            <person name="Bidwell S.L."/>
            <person name="Alsmark U.C.M."/>
            <person name="Besteiro S."/>
            <person name="Sicheritz-Ponten T."/>
            <person name="Noel C.J."/>
            <person name="Dacks J.B."/>
            <person name="Foster P.G."/>
            <person name="Simillion C."/>
            <person name="Van de Peer Y."/>
            <person name="Miranda-Saavedra D."/>
            <person name="Barton G.J."/>
            <person name="Westrop G.D."/>
            <person name="Mueller S."/>
            <person name="Dessi D."/>
            <person name="Fiori P.L."/>
            <person name="Ren Q."/>
            <person name="Paulsen I."/>
            <person name="Zhang H."/>
            <person name="Bastida-Corcuera F.D."/>
            <person name="Simoes-Barbosa A."/>
            <person name="Brown M.T."/>
            <person name="Hayes R.D."/>
            <person name="Mukherjee M."/>
            <person name="Okumura C.Y."/>
            <person name="Schneider R."/>
            <person name="Smith A.J."/>
            <person name="Vanacova S."/>
            <person name="Villalvazo M."/>
            <person name="Haas B.J."/>
            <person name="Pertea M."/>
            <person name="Feldblyum T.V."/>
            <person name="Utterback T.R."/>
            <person name="Shu C.L."/>
            <person name="Osoegawa K."/>
            <person name="de Jong P.J."/>
            <person name="Hrdy I."/>
            <person name="Horvathova L."/>
            <person name="Zubacova Z."/>
            <person name="Dolezal P."/>
            <person name="Malik S.B."/>
            <person name="Logsdon J.M. Jr."/>
            <person name="Henze K."/>
            <person name="Gupta A."/>
            <person name="Wang C.C."/>
            <person name="Dunne R.L."/>
            <person name="Upcroft J.A."/>
            <person name="Upcroft P."/>
            <person name="White O."/>
            <person name="Salzberg S.L."/>
            <person name="Tang P."/>
            <person name="Chiu C.-H."/>
            <person name="Lee Y.-S."/>
            <person name="Embley T.M."/>
            <person name="Coombs G.H."/>
            <person name="Mottram J.C."/>
            <person name="Tachezy J."/>
            <person name="Fraser-Liggett C.M."/>
            <person name="Johnson P.J."/>
        </authorList>
    </citation>
    <scope>NUCLEOTIDE SEQUENCE [LARGE SCALE GENOMIC DNA]</scope>
    <source>
        <strain evidence="2">G3</strain>
    </source>
</reference>
<dbReference type="VEuPathDB" id="TrichDB:TVAG_097320"/>
<dbReference type="EMBL" id="DS117593">
    <property type="protein sequence ID" value="EAX81448.1"/>
    <property type="molecule type" value="Genomic_DNA"/>
</dbReference>
<feature type="region of interest" description="Disordered" evidence="1">
    <location>
        <begin position="105"/>
        <end position="124"/>
    </location>
</feature>
<dbReference type="SMR" id="A2GN18"/>
<dbReference type="RefSeq" id="XP_001294378.1">
    <property type="nucleotide sequence ID" value="XM_001294377.1"/>
</dbReference>
<gene>
    <name evidence="2" type="ORF">TVAG_097320</name>
</gene>
<protein>
    <submittedName>
        <fullName evidence="2">Uncharacterized protein</fullName>
    </submittedName>
</protein>
<proteinExistence type="predicted"/>
<feature type="region of interest" description="Disordered" evidence="1">
    <location>
        <begin position="1"/>
        <end position="55"/>
    </location>
</feature>
<organism evidence="2 3">
    <name type="scientific">Trichomonas vaginalis (strain ATCC PRA-98 / G3)</name>
    <dbReference type="NCBI Taxonomy" id="412133"/>
    <lineage>
        <taxon>Eukaryota</taxon>
        <taxon>Metamonada</taxon>
        <taxon>Parabasalia</taxon>
        <taxon>Trichomonadida</taxon>
        <taxon>Trichomonadidae</taxon>
        <taxon>Trichomonas</taxon>
    </lineage>
</organism>
<keyword evidence="3" id="KW-1185">Reference proteome</keyword>
<name>A2GN18_TRIV3</name>
<dbReference type="AlphaFoldDB" id="A2GN18"/>
<dbReference type="KEGG" id="tva:4739072"/>
<evidence type="ECO:0000313" key="2">
    <source>
        <dbReference type="EMBL" id="EAX81448.1"/>
    </source>
</evidence>
<reference evidence="2" key="1">
    <citation type="submission" date="2006-10" db="EMBL/GenBank/DDBJ databases">
        <authorList>
            <person name="Amadeo P."/>
            <person name="Zhao Q."/>
            <person name="Wortman J."/>
            <person name="Fraser-Liggett C."/>
            <person name="Carlton J."/>
        </authorList>
    </citation>
    <scope>NUCLEOTIDE SEQUENCE</scope>
    <source>
        <strain evidence="2">G3</strain>
    </source>
</reference>